<name>A0A9X4EVV4_9FLAO</name>
<dbReference type="AlphaFoldDB" id="A0A9X4EVV4"/>
<organism evidence="2 3">
    <name type="scientific">Tenacibaculum larymnensis</name>
    <dbReference type="NCBI Taxonomy" id="2878201"/>
    <lineage>
        <taxon>Bacteria</taxon>
        <taxon>Pseudomonadati</taxon>
        <taxon>Bacteroidota</taxon>
        <taxon>Flavobacteriia</taxon>
        <taxon>Flavobacteriales</taxon>
        <taxon>Flavobacteriaceae</taxon>
        <taxon>Tenacibaculum</taxon>
    </lineage>
</organism>
<evidence type="ECO:0000313" key="3">
    <source>
        <dbReference type="Proteomes" id="UP001149303"/>
    </source>
</evidence>
<evidence type="ECO:0000313" key="2">
    <source>
        <dbReference type="EMBL" id="MDE1207301.1"/>
    </source>
</evidence>
<protein>
    <recommendedName>
        <fullName evidence="1">AbiTii domain-containing protein</fullName>
    </recommendedName>
</protein>
<dbReference type="Pfam" id="PF18864">
    <property type="entry name" value="AbiTii"/>
    <property type="match status" value="1"/>
</dbReference>
<feature type="domain" description="AbiTii" evidence="1">
    <location>
        <begin position="2"/>
        <end position="190"/>
    </location>
</feature>
<dbReference type="Proteomes" id="UP001149303">
    <property type="component" value="Unassembled WGS sequence"/>
</dbReference>
<proteinExistence type="predicted"/>
<gene>
    <name evidence="2" type="ORF">LCI24_10925</name>
</gene>
<dbReference type="EMBL" id="JAIWJY010000006">
    <property type="protein sequence ID" value="MDE1207301.1"/>
    <property type="molecule type" value="Genomic_DNA"/>
</dbReference>
<evidence type="ECO:0000259" key="1">
    <source>
        <dbReference type="Pfam" id="PF18864"/>
    </source>
</evidence>
<dbReference type="RefSeq" id="WP_274640393.1">
    <property type="nucleotide sequence ID" value="NZ_JAIWJY010000006.1"/>
</dbReference>
<accession>A0A9X4EVV4</accession>
<dbReference type="InterPro" id="IPR041304">
    <property type="entry name" value="AbiTii"/>
</dbReference>
<keyword evidence="3" id="KW-1185">Reference proteome</keyword>
<comment type="caution">
    <text evidence="2">The sequence shown here is derived from an EMBL/GenBank/DDBJ whole genome shotgun (WGS) entry which is preliminary data.</text>
</comment>
<reference evidence="2" key="1">
    <citation type="submission" date="2021-09" db="EMBL/GenBank/DDBJ databases">
        <authorList>
            <person name="Smyrli M."/>
        </authorList>
    </citation>
    <scope>NUCLEOTIDE SEQUENCE</scope>
    <source>
        <strain evidence="2">LAR25</strain>
    </source>
</reference>
<sequence length="290" mass="33137">MIKELIKDLTYDEISLSQGLTRAKLIAYKINNDDFKHWITTELNGYTNDDKLPDYRIIPCEIFAVLEGYGARKMVPYDLTNLDKDLNGQIYKMQAKQSVPTIEEGLSNSSEQQYGYEDLPMQLVNMLREMSDNKFIVSVKRRIQLSQASHILNLTKQKLIDTLLELDSAFPNLQDDYQNTTENNEKASTIINNHIYGDNSSSNIGVGENITQKVENVYHQKIENILSDLKDLGVPEEDLLEVKEIVTKETDKVSLGKKLVGWVGKMTNKALEKGIELQVPMIMEKIQELM</sequence>